<proteinExistence type="predicted"/>
<dbReference type="InterPro" id="IPR011009">
    <property type="entry name" value="Kinase-like_dom_sf"/>
</dbReference>
<dbReference type="Pfam" id="PF06293">
    <property type="entry name" value="Kdo"/>
    <property type="match status" value="1"/>
</dbReference>
<protein>
    <recommendedName>
        <fullName evidence="3">Protein kinase domain-containing protein</fullName>
    </recommendedName>
</protein>
<evidence type="ECO:0000313" key="1">
    <source>
        <dbReference type="EMBL" id="EER36453.1"/>
    </source>
</evidence>
<name>C6HTH5_AJECH</name>
<dbReference type="AlphaFoldDB" id="C6HTH5"/>
<dbReference type="STRING" id="544712.C6HTH5"/>
<dbReference type="Proteomes" id="UP000002624">
    <property type="component" value="Unassembled WGS sequence"/>
</dbReference>
<sequence>MVEFKDVTESEIIFKKQLAKREYCVVFLVIIRDKICVMKVVGARSSGLCYRCTLTLPQHRGHGPKLPYEPRDRELNIYICESTAYRRLTQTGVCARGITPQFYGTIENIDPTLCNPHLKAFVKDKYPPTAILLEYIPNMKELDWSNYSEKRMENFIDGMNAIHEALVEHGDIYPRNMMIVEGDPERAIWIDFDRAQTFNRELSDRQKEWIGFEKAILNEMADYMKHDASEGKMDKTRIYYL</sequence>
<gene>
    <name evidence="1" type="ORF">HCDG_09506</name>
</gene>
<dbReference type="OMA" id="IYICEST"/>
<dbReference type="VEuPathDB" id="FungiDB:HCDG_09506"/>
<dbReference type="EMBL" id="GG692441">
    <property type="protein sequence ID" value="EER36453.1"/>
    <property type="molecule type" value="Genomic_DNA"/>
</dbReference>
<organism evidence="1 2">
    <name type="scientific">Ajellomyces capsulatus (strain H143)</name>
    <name type="common">Darling's disease fungus</name>
    <name type="synonym">Histoplasma capsulatum</name>
    <dbReference type="NCBI Taxonomy" id="544712"/>
    <lineage>
        <taxon>Eukaryota</taxon>
        <taxon>Fungi</taxon>
        <taxon>Dikarya</taxon>
        <taxon>Ascomycota</taxon>
        <taxon>Pezizomycotina</taxon>
        <taxon>Eurotiomycetes</taxon>
        <taxon>Eurotiomycetidae</taxon>
        <taxon>Onygenales</taxon>
        <taxon>Ajellomycetaceae</taxon>
        <taxon>Histoplasma</taxon>
    </lineage>
</organism>
<evidence type="ECO:0008006" key="3">
    <source>
        <dbReference type="Google" id="ProtNLM"/>
    </source>
</evidence>
<evidence type="ECO:0000313" key="2">
    <source>
        <dbReference type="Proteomes" id="UP000002624"/>
    </source>
</evidence>
<dbReference type="SUPFAM" id="SSF56112">
    <property type="entry name" value="Protein kinase-like (PK-like)"/>
    <property type="match status" value="1"/>
</dbReference>
<reference evidence="2" key="1">
    <citation type="submission" date="2009-05" db="EMBL/GenBank/DDBJ databases">
        <title>The genome sequence of Ajellomyces capsulatus strain H143.</title>
        <authorList>
            <person name="Champion M."/>
            <person name="Cuomo C.A."/>
            <person name="Ma L.-J."/>
            <person name="Henn M.R."/>
            <person name="Sil A."/>
            <person name="Goldman B."/>
            <person name="Young S.K."/>
            <person name="Kodira C.D."/>
            <person name="Zeng Q."/>
            <person name="Koehrsen M."/>
            <person name="Alvarado L."/>
            <person name="Berlin A.M."/>
            <person name="Borenstein D."/>
            <person name="Chen Z."/>
            <person name="Engels R."/>
            <person name="Freedman E."/>
            <person name="Gellesch M."/>
            <person name="Goldberg J."/>
            <person name="Griggs A."/>
            <person name="Gujja S."/>
            <person name="Heiman D.I."/>
            <person name="Hepburn T.A."/>
            <person name="Howarth C."/>
            <person name="Jen D."/>
            <person name="Larson L."/>
            <person name="Lewis B."/>
            <person name="Mehta T."/>
            <person name="Park D."/>
            <person name="Pearson M."/>
            <person name="Roberts A."/>
            <person name="Saif S."/>
            <person name="Shea T.D."/>
            <person name="Shenoy N."/>
            <person name="Sisk P."/>
            <person name="Stolte C."/>
            <person name="Sykes S."/>
            <person name="Walk T."/>
            <person name="White J."/>
            <person name="Yandava C."/>
            <person name="Klein B."/>
            <person name="McEwen J.G."/>
            <person name="Puccia R."/>
            <person name="Goldman G.H."/>
            <person name="Felipe M.S."/>
            <person name="Nino-Vega G."/>
            <person name="San-Blas G."/>
            <person name="Taylor J.W."/>
            <person name="Mendoza L."/>
            <person name="Galagan J.E."/>
            <person name="Nusbaum C."/>
            <person name="Birren B.W."/>
        </authorList>
    </citation>
    <scope>NUCLEOTIDE SEQUENCE [LARGE SCALE GENOMIC DNA]</scope>
    <source>
        <strain evidence="2">H143</strain>
    </source>
</reference>
<dbReference type="HOGENOM" id="CLU_076921_2_1_1"/>
<accession>C6HTH5</accession>
<dbReference type="Gene3D" id="1.10.510.10">
    <property type="entry name" value="Transferase(Phosphotransferase) domain 1"/>
    <property type="match status" value="1"/>
</dbReference>
<dbReference type="OrthoDB" id="4185642at2759"/>